<evidence type="ECO:0000313" key="2">
    <source>
        <dbReference type="EMBL" id="CAL1598699.1"/>
    </source>
</evidence>
<sequence>MGGSFISTMRDHAAGGTAVMRTTGAQDKWRVERSRRPCPRRTHKQHRKTRPLPPFYRVSEVKAQGGGNIIVIYVSDGQLGRGDAVGDRLGFGNCNWGVTVLGF</sequence>
<feature type="region of interest" description="Disordered" evidence="1">
    <location>
        <begin position="16"/>
        <end position="52"/>
    </location>
</feature>
<gene>
    <name evidence="2" type="ORF">KC01_LOCUS27062</name>
</gene>
<accession>A0AAV2LE31</accession>
<protein>
    <submittedName>
        <fullName evidence="2">Uncharacterized protein</fullName>
    </submittedName>
</protein>
<proteinExistence type="predicted"/>
<reference evidence="2 3" key="1">
    <citation type="submission" date="2024-04" db="EMBL/GenBank/DDBJ databases">
        <authorList>
            <person name="Waldvogel A.-M."/>
            <person name="Schoenle A."/>
        </authorList>
    </citation>
    <scope>NUCLEOTIDE SEQUENCE [LARGE SCALE GENOMIC DNA]</scope>
</reference>
<evidence type="ECO:0000256" key="1">
    <source>
        <dbReference type="SAM" id="MobiDB-lite"/>
    </source>
</evidence>
<dbReference type="Proteomes" id="UP001497482">
    <property type="component" value="Chromosome 22"/>
</dbReference>
<feature type="compositionally biased region" description="Basic residues" evidence="1">
    <location>
        <begin position="36"/>
        <end position="50"/>
    </location>
</feature>
<name>A0AAV2LE31_KNICA</name>
<keyword evidence="3" id="KW-1185">Reference proteome</keyword>
<dbReference type="EMBL" id="OZ035844">
    <property type="protein sequence ID" value="CAL1598699.1"/>
    <property type="molecule type" value="Genomic_DNA"/>
</dbReference>
<dbReference type="AlphaFoldDB" id="A0AAV2LE31"/>
<organism evidence="2 3">
    <name type="scientific">Knipowitschia caucasica</name>
    <name type="common">Caucasian dwarf goby</name>
    <name type="synonym">Pomatoschistus caucasicus</name>
    <dbReference type="NCBI Taxonomy" id="637954"/>
    <lineage>
        <taxon>Eukaryota</taxon>
        <taxon>Metazoa</taxon>
        <taxon>Chordata</taxon>
        <taxon>Craniata</taxon>
        <taxon>Vertebrata</taxon>
        <taxon>Euteleostomi</taxon>
        <taxon>Actinopterygii</taxon>
        <taxon>Neopterygii</taxon>
        <taxon>Teleostei</taxon>
        <taxon>Neoteleostei</taxon>
        <taxon>Acanthomorphata</taxon>
        <taxon>Gobiaria</taxon>
        <taxon>Gobiiformes</taxon>
        <taxon>Gobioidei</taxon>
        <taxon>Gobiidae</taxon>
        <taxon>Gobiinae</taxon>
        <taxon>Knipowitschia</taxon>
    </lineage>
</organism>
<evidence type="ECO:0000313" key="3">
    <source>
        <dbReference type="Proteomes" id="UP001497482"/>
    </source>
</evidence>